<accession>A0A7J6G3N9</accession>
<dbReference type="AlphaFoldDB" id="A0A7J6G3N9"/>
<gene>
    <name evidence="2" type="ORF">F8388_024958</name>
</gene>
<evidence type="ECO:0000256" key="1">
    <source>
        <dbReference type="SAM" id="MobiDB-lite"/>
    </source>
</evidence>
<proteinExistence type="predicted"/>
<dbReference type="GO" id="GO:0006367">
    <property type="term" value="P:transcription initiation at RNA polymerase II promoter"/>
    <property type="evidence" value="ECO:0007669"/>
    <property type="project" value="TreeGrafter"/>
</dbReference>
<feature type="compositionally biased region" description="Basic and acidic residues" evidence="1">
    <location>
        <begin position="192"/>
        <end position="210"/>
    </location>
</feature>
<evidence type="ECO:0000313" key="3">
    <source>
        <dbReference type="Proteomes" id="UP000525078"/>
    </source>
</evidence>
<dbReference type="GO" id="GO:0005673">
    <property type="term" value="C:transcription factor TFIIE complex"/>
    <property type="evidence" value="ECO:0007669"/>
    <property type="project" value="TreeGrafter"/>
</dbReference>
<feature type="region of interest" description="Disordered" evidence="1">
    <location>
        <begin position="101"/>
        <end position="210"/>
    </location>
</feature>
<feature type="compositionally biased region" description="Basic and acidic residues" evidence="1">
    <location>
        <begin position="169"/>
        <end position="182"/>
    </location>
</feature>
<organism evidence="2 3">
    <name type="scientific">Cannabis sativa</name>
    <name type="common">Hemp</name>
    <name type="synonym">Marijuana</name>
    <dbReference type="NCBI Taxonomy" id="3483"/>
    <lineage>
        <taxon>Eukaryota</taxon>
        <taxon>Viridiplantae</taxon>
        <taxon>Streptophyta</taxon>
        <taxon>Embryophyta</taxon>
        <taxon>Tracheophyta</taxon>
        <taxon>Spermatophyta</taxon>
        <taxon>Magnoliopsida</taxon>
        <taxon>eudicotyledons</taxon>
        <taxon>Gunneridae</taxon>
        <taxon>Pentapetalae</taxon>
        <taxon>rosids</taxon>
        <taxon>fabids</taxon>
        <taxon>Rosales</taxon>
        <taxon>Cannabaceae</taxon>
        <taxon>Cannabis</taxon>
    </lineage>
</organism>
<evidence type="ECO:0000313" key="2">
    <source>
        <dbReference type="EMBL" id="KAF4377467.1"/>
    </source>
</evidence>
<name>A0A7J6G3N9_CANSA</name>
<feature type="compositionally biased region" description="Basic and acidic residues" evidence="1">
    <location>
        <begin position="141"/>
        <end position="152"/>
    </location>
</feature>
<sequence>MDDSVLDDIIKRLLSAKNGRTTKQSDVNYNTLGPVSRLSHGSSHRVFNVDDFGAKGDGTDDRKVQLKPLMDQLARVKDLAVPEFGTLLAWELRASAAARAANGDANGNDPSKSSQNGYGGPPMPFFGETKVEVAFSGTEGQEDKKSEVDHTSLKVLPPWMIKQGMNLTKEQRGGEVKQEAKMDGGVSTTETSEDKKSITENDDKKNLQSY</sequence>
<dbReference type="PANTHER" id="PTHR13097:SF7">
    <property type="entry name" value="GENERAL TRANSCRIPTION FACTOR IIE SUBUNIT 1"/>
    <property type="match status" value="1"/>
</dbReference>
<reference evidence="2 3" key="1">
    <citation type="journal article" date="2020" name="bioRxiv">
        <title>Sequence and annotation of 42 cannabis genomes reveals extensive copy number variation in cannabinoid synthesis and pathogen resistance genes.</title>
        <authorList>
            <person name="Mckernan K.J."/>
            <person name="Helbert Y."/>
            <person name="Kane L.T."/>
            <person name="Ebling H."/>
            <person name="Zhang L."/>
            <person name="Liu B."/>
            <person name="Eaton Z."/>
            <person name="Mclaughlin S."/>
            <person name="Kingan S."/>
            <person name="Baybayan P."/>
            <person name="Concepcion G."/>
            <person name="Jordan M."/>
            <person name="Riva A."/>
            <person name="Barbazuk W."/>
            <person name="Harkins T."/>
        </authorList>
    </citation>
    <scope>NUCLEOTIDE SEQUENCE [LARGE SCALE GENOMIC DNA]</scope>
    <source>
        <strain evidence="3">cv. Jamaican Lion 4</strain>
        <tissue evidence="2">Leaf</tissue>
    </source>
</reference>
<dbReference type="EMBL" id="JAATIP010000079">
    <property type="protein sequence ID" value="KAF4377467.1"/>
    <property type="molecule type" value="Genomic_DNA"/>
</dbReference>
<dbReference type="InterPro" id="IPR039997">
    <property type="entry name" value="TFE"/>
</dbReference>
<comment type="caution">
    <text evidence="2">The sequence shown here is derived from an EMBL/GenBank/DDBJ whole genome shotgun (WGS) entry which is preliminary data.</text>
</comment>
<dbReference type="PANTHER" id="PTHR13097">
    <property type="entry name" value="TRANSCRIPTION INITIATION FACTOR IIE, ALPHA SUBUNIT"/>
    <property type="match status" value="1"/>
</dbReference>
<protein>
    <submittedName>
        <fullName evidence="2">Uncharacterized protein</fullName>
    </submittedName>
</protein>
<dbReference type="Proteomes" id="UP000525078">
    <property type="component" value="Unassembled WGS sequence"/>
</dbReference>